<evidence type="ECO:0000313" key="4">
    <source>
        <dbReference type="Proteomes" id="UP000244225"/>
    </source>
</evidence>
<accession>A0A2T5YJ02</accession>
<organism evidence="3 4">
    <name type="scientific">Pontibacter mucosus</name>
    <dbReference type="NCBI Taxonomy" id="1649266"/>
    <lineage>
        <taxon>Bacteria</taxon>
        <taxon>Pseudomonadati</taxon>
        <taxon>Bacteroidota</taxon>
        <taxon>Cytophagia</taxon>
        <taxon>Cytophagales</taxon>
        <taxon>Hymenobacteraceae</taxon>
        <taxon>Pontibacter</taxon>
    </lineage>
</organism>
<evidence type="ECO:0000256" key="1">
    <source>
        <dbReference type="ARBA" id="ARBA00022729"/>
    </source>
</evidence>
<dbReference type="PANTHER" id="PTHR30535:SF34">
    <property type="entry name" value="MOLYBDATE-BINDING PROTEIN MOLA"/>
    <property type="match status" value="1"/>
</dbReference>
<name>A0A2T5YJ02_9BACT</name>
<dbReference type="NCBIfam" id="NF038402">
    <property type="entry name" value="TroA_like"/>
    <property type="match status" value="1"/>
</dbReference>
<keyword evidence="1" id="KW-0732">Signal</keyword>
<dbReference type="SUPFAM" id="SSF53807">
    <property type="entry name" value="Helical backbone' metal receptor"/>
    <property type="match status" value="1"/>
</dbReference>
<evidence type="ECO:0000259" key="2">
    <source>
        <dbReference type="PROSITE" id="PS50983"/>
    </source>
</evidence>
<dbReference type="InterPro" id="IPR054828">
    <property type="entry name" value="Vit_B12_bind_prot"/>
</dbReference>
<gene>
    <name evidence="3" type="ORF">C8N40_10413</name>
</gene>
<dbReference type="GO" id="GO:0071281">
    <property type="term" value="P:cellular response to iron ion"/>
    <property type="evidence" value="ECO:0007669"/>
    <property type="project" value="TreeGrafter"/>
</dbReference>
<dbReference type="InterPro" id="IPR002491">
    <property type="entry name" value="ABC_transptr_periplasmic_BD"/>
</dbReference>
<dbReference type="Pfam" id="PF01497">
    <property type="entry name" value="Peripla_BP_2"/>
    <property type="match status" value="1"/>
</dbReference>
<evidence type="ECO:0000313" key="3">
    <source>
        <dbReference type="EMBL" id="PTX19283.1"/>
    </source>
</evidence>
<reference evidence="3 4" key="1">
    <citation type="submission" date="2018-04" db="EMBL/GenBank/DDBJ databases">
        <title>Genomic Encyclopedia of Archaeal and Bacterial Type Strains, Phase II (KMG-II): from individual species to whole genera.</title>
        <authorList>
            <person name="Goeker M."/>
        </authorList>
    </citation>
    <scope>NUCLEOTIDE SEQUENCE [LARGE SCALE GENOMIC DNA]</scope>
    <source>
        <strain evidence="3 4">DSM 100162</strain>
    </source>
</reference>
<sequence length="301" mass="34933">MPGIYTLRRARFILHTILCLLLLSCSQPERQPQEALVLTDDLGRELTLQKKPERVFAFASSMTEMLYAVLDTSTIIARTPTDDYPEAVYRKPLVSNYPVDYEQVLVLKPDLIFTVEGITPLEVAERLQQLGVPVYYQKYRTVEDIFTGIEDIGRIMGREQQSRQLTDSLRQEVASIKARHQKDEPQRVLAITWSDPIYVYGQNTIFTDKLRILGAENAVQEVFEQPYPALTREYVLKLNPDVLLGGTKEELEERFFSLYPELRRIKAYQHNRLYKPDDNLMSRPSPRVVESLRELEGFLYP</sequence>
<dbReference type="Proteomes" id="UP000244225">
    <property type="component" value="Unassembled WGS sequence"/>
</dbReference>
<dbReference type="PANTHER" id="PTHR30535">
    <property type="entry name" value="VITAMIN B12-BINDING PROTEIN"/>
    <property type="match status" value="1"/>
</dbReference>
<dbReference type="Gene3D" id="3.40.50.1980">
    <property type="entry name" value="Nitrogenase molybdenum iron protein domain"/>
    <property type="match status" value="2"/>
</dbReference>
<dbReference type="EMBL" id="QBKI01000004">
    <property type="protein sequence ID" value="PTX19283.1"/>
    <property type="molecule type" value="Genomic_DNA"/>
</dbReference>
<dbReference type="AlphaFoldDB" id="A0A2T5YJ02"/>
<keyword evidence="4" id="KW-1185">Reference proteome</keyword>
<proteinExistence type="predicted"/>
<dbReference type="InterPro" id="IPR050902">
    <property type="entry name" value="ABC_Transporter_SBP"/>
</dbReference>
<dbReference type="PROSITE" id="PS50983">
    <property type="entry name" value="FE_B12_PBP"/>
    <property type="match status" value="1"/>
</dbReference>
<protein>
    <submittedName>
        <fullName evidence="3">Iron complex transport system substrate-binding protein</fullName>
    </submittedName>
</protein>
<feature type="domain" description="Fe/B12 periplasmic-binding" evidence="2">
    <location>
        <begin position="54"/>
        <end position="301"/>
    </location>
</feature>
<comment type="caution">
    <text evidence="3">The sequence shown here is derived from an EMBL/GenBank/DDBJ whole genome shotgun (WGS) entry which is preliminary data.</text>
</comment>